<dbReference type="AlphaFoldDB" id="A0A4R3RKJ9"/>
<dbReference type="GO" id="GO:0005509">
    <property type="term" value="F:calcium ion binding"/>
    <property type="evidence" value="ECO:0007669"/>
    <property type="project" value="InterPro"/>
</dbReference>
<evidence type="ECO:0000313" key="2">
    <source>
        <dbReference type="Proteomes" id="UP000295507"/>
    </source>
</evidence>
<dbReference type="SUPFAM" id="SSF49313">
    <property type="entry name" value="Cadherin-like"/>
    <property type="match status" value="1"/>
</dbReference>
<dbReference type="GO" id="GO:0016020">
    <property type="term" value="C:membrane"/>
    <property type="evidence" value="ECO:0007669"/>
    <property type="project" value="InterPro"/>
</dbReference>
<dbReference type="Pfam" id="PF05521">
    <property type="entry name" value="Phage_HCP"/>
    <property type="match status" value="1"/>
</dbReference>
<dbReference type="InterPro" id="IPR015919">
    <property type="entry name" value="Cadherin-like_sf"/>
</dbReference>
<dbReference type="RefSeq" id="WP_132552919.1">
    <property type="nucleotide sequence ID" value="NZ_SMBK01000013.1"/>
</dbReference>
<sequence>MRIGGQWNLMTVQRRVQIGTTAANEPNFVWQNWRPDIFCEVTVKRGKEQFDPVGKKRYSEDVWQFRTRYDEVRGLDATMKIVHEGNTYDIKAILPDGQKQWDCVIEAVLQDGALGGKALIVAITDFIELGIVGEAFPALQINASGGTSPYSFTAESGMMVPGLSINAGTGSITGTPTNAGTFPVSIEVVDAAGARETLPTFDITVEEADP</sequence>
<accession>A0A4R3RKJ9</accession>
<dbReference type="InterPro" id="IPR038666">
    <property type="entry name" value="SSP1_head-tail_sf"/>
</dbReference>
<reference evidence="1 2" key="1">
    <citation type="submission" date="2019-03" db="EMBL/GenBank/DDBJ databases">
        <title>Genomic Encyclopedia of Type Strains, Phase IV (KMG-V): Genome sequencing to study the core and pangenomes of soil and plant-associated prokaryotes.</title>
        <authorList>
            <person name="Whitman W."/>
        </authorList>
    </citation>
    <scope>NUCLEOTIDE SEQUENCE [LARGE SCALE GENOMIC DNA]</scope>
    <source>
        <strain evidence="1 2">IE4868</strain>
    </source>
</reference>
<comment type="caution">
    <text evidence="1">The sequence shown here is derived from an EMBL/GenBank/DDBJ whole genome shotgun (WGS) entry which is preliminary data.</text>
</comment>
<name>A0A4R3RKJ9_9HYPH</name>
<dbReference type="Gene3D" id="2.60.40.10">
    <property type="entry name" value="Immunoglobulins"/>
    <property type="match status" value="1"/>
</dbReference>
<dbReference type="EMBL" id="SMBK01000013">
    <property type="protein sequence ID" value="TCU34162.1"/>
    <property type="molecule type" value="Genomic_DNA"/>
</dbReference>
<protein>
    <submittedName>
        <fullName evidence="1">Putative Ig domain-containing protein</fullName>
    </submittedName>
</protein>
<dbReference type="Proteomes" id="UP000295507">
    <property type="component" value="Unassembled WGS sequence"/>
</dbReference>
<dbReference type="InterPro" id="IPR013783">
    <property type="entry name" value="Ig-like_fold"/>
</dbReference>
<proteinExistence type="predicted"/>
<organism evidence="1 2">
    <name type="scientific">Rhizobium azibense</name>
    <dbReference type="NCBI Taxonomy" id="1136135"/>
    <lineage>
        <taxon>Bacteria</taxon>
        <taxon>Pseudomonadati</taxon>
        <taxon>Pseudomonadota</taxon>
        <taxon>Alphaproteobacteria</taxon>
        <taxon>Hyphomicrobiales</taxon>
        <taxon>Rhizobiaceae</taxon>
        <taxon>Rhizobium/Agrobacterium group</taxon>
        <taxon>Rhizobium</taxon>
    </lineage>
</organism>
<evidence type="ECO:0000313" key="1">
    <source>
        <dbReference type="EMBL" id="TCU34162.1"/>
    </source>
</evidence>
<dbReference type="Gene3D" id="2.40.10.270">
    <property type="entry name" value="Bacteriophage SPP1 head-tail adaptor protein"/>
    <property type="match status" value="1"/>
</dbReference>
<dbReference type="Pfam" id="PF05345">
    <property type="entry name" value="He_PIG"/>
    <property type="match status" value="1"/>
</dbReference>
<dbReference type="InterPro" id="IPR008767">
    <property type="entry name" value="Phage_SPP1_head-tail_adaptor"/>
</dbReference>
<gene>
    <name evidence="1" type="ORF">EV129_113147</name>
</gene>